<dbReference type="Proteomes" id="UP000446786">
    <property type="component" value="Unassembled WGS sequence"/>
</dbReference>
<keyword evidence="3" id="KW-1185">Reference proteome</keyword>
<reference evidence="2 3" key="1">
    <citation type="submission" date="2019-12" db="EMBL/GenBank/DDBJ databases">
        <title>Genomic-based taxomic classification of the family Erythrobacteraceae.</title>
        <authorList>
            <person name="Xu L."/>
        </authorList>
    </citation>
    <scope>NUCLEOTIDE SEQUENCE [LARGE SCALE GENOMIC DNA]</scope>
    <source>
        <strain evidence="2 3">JCM 16677</strain>
    </source>
</reference>
<dbReference type="AlphaFoldDB" id="A0A845AQP5"/>
<accession>A0A845AQP5</accession>
<dbReference type="PANTHER" id="PTHR10098">
    <property type="entry name" value="RAPSYN-RELATED"/>
    <property type="match status" value="1"/>
</dbReference>
<dbReference type="InterPro" id="IPR024983">
    <property type="entry name" value="CHAT_dom"/>
</dbReference>
<organism evidence="2 3">
    <name type="scientific">Parerythrobacter jejuensis</name>
    <dbReference type="NCBI Taxonomy" id="795812"/>
    <lineage>
        <taxon>Bacteria</taxon>
        <taxon>Pseudomonadati</taxon>
        <taxon>Pseudomonadota</taxon>
        <taxon>Alphaproteobacteria</taxon>
        <taxon>Sphingomonadales</taxon>
        <taxon>Erythrobacteraceae</taxon>
        <taxon>Parerythrobacter</taxon>
    </lineage>
</organism>
<dbReference type="EMBL" id="WTYE01000001">
    <property type="protein sequence ID" value="MXP31717.1"/>
    <property type="molecule type" value="Genomic_DNA"/>
</dbReference>
<evidence type="ECO:0000313" key="2">
    <source>
        <dbReference type="EMBL" id="MXP31717.1"/>
    </source>
</evidence>
<protein>
    <submittedName>
        <fullName evidence="2">CHAT domain-containing protein</fullName>
    </submittedName>
</protein>
<feature type="domain" description="CHAT" evidence="1">
    <location>
        <begin position="211"/>
        <end position="496"/>
    </location>
</feature>
<proteinExistence type="predicted"/>
<dbReference type="RefSeq" id="WP_160779134.1">
    <property type="nucleotide sequence ID" value="NZ_BAAAZF010000001.1"/>
</dbReference>
<dbReference type="OrthoDB" id="9787760at2"/>
<evidence type="ECO:0000313" key="3">
    <source>
        <dbReference type="Proteomes" id="UP000446786"/>
    </source>
</evidence>
<dbReference type="PROSITE" id="PS51257">
    <property type="entry name" value="PROKAR_LIPOPROTEIN"/>
    <property type="match status" value="1"/>
</dbReference>
<comment type="caution">
    <text evidence="2">The sequence shown here is derived from an EMBL/GenBank/DDBJ whole genome shotgun (WGS) entry which is preliminary data.</text>
</comment>
<evidence type="ECO:0000259" key="1">
    <source>
        <dbReference type="Pfam" id="PF12770"/>
    </source>
</evidence>
<name>A0A845AQP5_9SPHN</name>
<sequence>MSRFAWLTAACLLIAACDTQTDPSTDESTPFQLTGDAAAAPRFAKIPPAPEPVSIPTEIDPALEQELLDDIARVGLVQEVLRGKERDGEVRQAKISLDHEEAVFQLEQARSLLATLSDESIPTYALLHRTDANGYLKAWLISPDGGVLTGVSTRKYKGLGPMSSGLGVRRLAISRSRAKRGEPLPSEAEIEAARAADRTPQAIEQRRATLSETAKLLLPGPIRDALGTRSGRLLVVPALDTGTAPFAALPLANGYAAENWSFVVLPDFASMAEEEPTFDFGRVDVNKAVIVGDPDLTDDRAWRWSPLPGARAEAQAVAAMLDTPGNSVLLGSDATQRRLINAIQAREDTGMVYIASHAVSHPTNPLTRGYVAMSGGHFHAGDIRTARFNGWRQNNPLVVLSACQTALGRFLQGGSFGIARTWTTAGAGQVVGSLWNVSDSATRVLMTNFVTHLKAGYAPEFAMQRAQLETLHHRDADGQQPYLRDPKLWASFTVFGRPSEAVRRPSQEI</sequence>
<gene>
    <name evidence="2" type="ORF">GRI94_07765</name>
</gene>
<dbReference type="Pfam" id="PF12770">
    <property type="entry name" value="CHAT"/>
    <property type="match status" value="1"/>
</dbReference>